<feature type="transmembrane region" description="Helical" evidence="1">
    <location>
        <begin position="7"/>
        <end position="28"/>
    </location>
</feature>
<dbReference type="RefSeq" id="WP_091473531.1">
    <property type="nucleotide sequence ID" value="NZ_FOIT01000001.1"/>
</dbReference>
<feature type="transmembrane region" description="Helical" evidence="1">
    <location>
        <begin position="34"/>
        <end position="55"/>
    </location>
</feature>
<evidence type="ECO:0000313" key="2">
    <source>
        <dbReference type="EMBL" id="HJE19421.1"/>
    </source>
</evidence>
<evidence type="ECO:0000256" key="1">
    <source>
        <dbReference type="SAM" id="Phobius"/>
    </source>
</evidence>
<evidence type="ECO:0000313" key="4">
    <source>
        <dbReference type="Proteomes" id="UP000243605"/>
    </source>
</evidence>
<reference evidence="2" key="3">
    <citation type="submission" date="2021-09" db="EMBL/GenBank/DDBJ databases">
        <authorList>
            <person name="Gilroy R."/>
        </authorList>
    </citation>
    <scope>NUCLEOTIDE SEQUENCE</scope>
    <source>
        <strain evidence="2">6019</strain>
    </source>
</reference>
<organism evidence="3 4">
    <name type="scientific">Aliicoccus persicus</name>
    <dbReference type="NCBI Taxonomy" id="930138"/>
    <lineage>
        <taxon>Bacteria</taxon>
        <taxon>Bacillati</taxon>
        <taxon>Bacillota</taxon>
        <taxon>Bacilli</taxon>
        <taxon>Bacillales</taxon>
        <taxon>Staphylococcaceae</taxon>
        <taxon>Aliicoccus</taxon>
    </lineage>
</organism>
<dbReference type="EMBL" id="DYYI01000035">
    <property type="protein sequence ID" value="HJE19421.1"/>
    <property type="molecule type" value="Genomic_DNA"/>
</dbReference>
<dbReference type="Proteomes" id="UP000243605">
    <property type="component" value="Unassembled WGS sequence"/>
</dbReference>
<reference evidence="3 4" key="1">
    <citation type="submission" date="2016-10" db="EMBL/GenBank/DDBJ databases">
        <authorList>
            <person name="Varghese N."/>
            <person name="Submissions S."/>
        </authorList>
    </citation>
    <scope>NUCLEOTIDE SEQUENCE [LARGE SCALE GENOMIC DNA]</scope>
    <source>
        <strain evidence="3 4">IBRC-M10081</strain>
    </source>
</reference>
<keyword evidence="1" id="KW-0812">Transmembrane</keyword>
<keyword evidence="1" id="KW-0472">Membrane</keyword>
<sequence>MKITDMRVIGAGLLGILAGLFFDLIYTWENASTLIVLLLSVGGLLACFFIIQMIAKNDQEVSKFLFVVFFITFAVTFIIMWIIYYL</sequence>
<reference evidence="2" key="2">
    <citation type="journal article" date="2021" name="PeerJ">
        <title>Extensive microbial diversity within the chicken gut microbiome revealed by metagenomics and culture.</title>
        <authorList>
            <person name="Gilroy R."/>
            <person name="Ravi A."/>
            <person name="Getino M."/>
            <person name="Pursley I."/>
            <person name="Horton D.L."/>
            <person name="Alikhan N.F."/>
            <person name="Baker D."/>
            <person name="Gharbi K."/>
            <person name="Hall N."/>
            <person name="Watson M."/>
            <person name="Adriaenssens E.M."/>
            <person name="Foster-Nyarko E."/>
            <person name="Jarju S."/>
            <person name="Secka A."/>
            <person name="Antonio M."/>
            <person name="Oren A."/>
            <person name="Chaudhuri R.R."/>
            <person name="La Ragione R."/>
            <person name="Hildebrand F."/>
            <person name="Pallen M.J."/>
        </authorList>
    </citation>
    <scope>NUCLEOTIDE SEQUENCE</scope>
    <source>
        <strain evidence="2">6019</strain>
    </source>
</reference>
<keyword evidence="1" id="KW-1133">Transmembrane helix</keyword>
<feature type="transmembrane region" description="Helical" evidence="1">
    <location>
        <begin position="64"/>
        <end position="84"/>
    </location>
</feature>
<keyword evidence="4" id="KW-1185">Reference proteome</keyword>
<dbReference type="EMBL" id="FOIT01000001">
    <property type="protein sequence ID" value="SEV85103.1"/>
    <property type="molecule type" value="Genomic_DNA"/>
</dbReference>
<dbReference type="AlphaFoldDB" id="A0A662Z166"/>
<dbReference type="Proteomes" id="UP000763505">
    <property type="component" value="Unassembled WGS sequence"/>
</dbReference>
<name>A0A662Z166_9STAP</name>
<evidence type="ECO:0000313" key="3">
    <source>
        <dbReference type="EMBL" id="SEV85103.1"/>
    </source>
</evidence>
<protein>
    <submittedName>
        <fullName evidence="3">Uncharacterized protein</fullName>
    </submittedName>
</protein>
<proteinExistence type="predicted"/>
<accession>A0A662Z166</accession>
<gene>
    <name evidence="2" type="ORF">K8V35_03600</name>
    <name evidence="3" type="ORF">SAMN05192557_0475</name>
</gene>